<name>A0ABQ4NMS8_9RHOB</name>
<evidence type="ECO:0008006" key="3">
    <source>
        <dbReference type="Google" id="ProtNLM"/>
    </source>
</evidence>
<proteinExistence type="predicted"/>
<accession>A0ABQ4NMS8</accession>
<dbReference type="Proteomes" id="UP000786693">
    <property type="component" value="Unassembled WGS sequence"/>
</dbReference>
<dbReference type="RefSeq" id="WP_220749175.1">
    <property type="nucleotide sequence ID" value="NZ_BPFH01000004.1"/>
</dbReference>
<reference evidence="1 2" key="1">
    <citation type="submission" date="2021-05" db="EMBL/GenBank/DDBJ databases">
        <title>Bacteria Genome sequencing.</title>
        <authorList>
            <person name="Takabe Y."/>
            <person name="Nakajima Y."/>
            <person name="Suzuki S."/>
            <person name="Shiozaki T."/>
        </authorList>
    </citation>
    <scope>NUCLEOTIDE SEQUENCE [LARGE SCALE GENOMIC DNA]</scope>
    <source>
        <strain evidence="1 2">AI_62</strain>
    </source>
</reference>
<evidence type="ECO:0000313" key="2">
    <source>
        <dbReference type="Proteomes" id="UP000786693"/>
    </source>
</evidence>
<gene>
    <name evidence="1" type="ORF">JANAI62_22940</name>
</gene>
<organism evidence="1 2">
    <name type="scientific">Jannaschia pagri</name>
    <dbReference type="NCBI Taxonomy" id="2829797"/>
    <lineage>
        <taxon>Bacteria</taxon>
        <taxon>Pseudomonadati</taxon>
        <taxon>Pseudomonadota</taxon>
        <taxon>Alphaproteobacteria</taxon>
        <taxon>Rhodobacterales</taxon>
        <taxon>Roseobacteraceae</taxon>
        <taxon>Jannaschia</taxon>
    </lineage>
</organism>
<evidence type="ECO:0000313" key="1">
    <source>
        <dbReference type="EMBL" id="GIT95671.1"/>
    </source>
</evidence>
<protein>
    <recommendedName>
        <fullName evidence="3">Glyceraldehyde-3-phosphate dehydrogenase</fullName>
    </recommendedName>
</protein>
<keyword evidence="2" id="KW-1185">Reference proteome</keyword>
<sequence length="47" mass="5093">MSNAVALVLALSITSVVLADLLFNGADALLFLARKFLALVEYLAVWR</sequence>
<comment type="caution">
    <text evidence="1">The sequence shown here is derived from an EMBL/GenBank/DDBJ whole genome shotgun (WGS) entry which is preliminary data.</text>
</comment>
<dbReference type="EMBL" id="BPFH01000004">
    <property type="protein sequence ID" value="GIT95671.1"/>
    <property type="molecule type" value="Genomic_DNA"/>
</dbReference>